<dbReference type="GO" id="GO:0016459">
    <property type="term" value="C:myosin complex"/>
    <property type="evidence" value="ECO:0007669"/>
    <property type="project" value="UniProtKB-KW"/>
</dbReference>
<evidence type="ECO:0000256" key="7">
    <source>
        <dbReference type="PROSITE-ProRule" id="PRU00782"/>
    </source>
</evidence>
<keyword evidence="3 7" id="KW-0547">Nucleotide-binding</keyword>
<evidence type="ECO:0000256" key="5">
    <source>
        <dbReference type="ARBA" id="ARBA00023123"/>
    </source>
</evidence>
<keyword evidence="5 7" id="KW-0518">Myosin</keyword>
<dbReference type="Gene3D" id="3.40.850.10">
    <property type="entry name" value="Kinesin motor domain"/>
    <property type="match status" value="1"/>
</dbReference>
<dbReference type="GO" id="GO:0000146">
    <property type="term" value="F:microfilament motor activity"/>
    <property type="evidence" value="ECO:0007669"/>
    <property type="project" value="InterPro"/>
</dbReference>
<evidence type="ECO:0000256" key="1">
    <source>
        <dbReference type="ARBA" id="ARBA00004496"/>
    </source>
</evidence>
<dbReference type="Ensembl" id="ENSHCOT00000011840.1">
    <property type="protein sequence ID" value="ENSHCOP00000001593.1"/>
    <property type="gene ID" value="ENSHCOG00000002576.1"/>
</dbReference>
<feature type="binding site" evidence="7">
    <location>
        <begin position="104"/>
        <end position="111"/>
    </location>
    <ligand>
        <name>ATP</name>
        <dbReference type="ChEBI" id="CHEBI:30616"/>
    </ligand>
</feature>
<proteinExistence type="inferred from homology"/>
<dbReference type="GO" id="GO:0030027">
    <property type="term" value="C:lamellipodium"/>
    <property type="evidence" value="ECO:0007669"/>
    <property type="project" value="TreeGrafter"/>
</dbReference>
<dbReference type="InterPro" id="IPR046987">
    <property type="entry name" value="Myo9"/>
</dbReference>
<evidence type="ECO:0000313" key="10">
    <source>
        <dbReference type="Proteomes" id="UP000264820"/>
    </source>
</evidence>
<evidence type="ECO:0000259" key="8">
    <source>
        <dbReference type="PROSITE" id="PS51456"/>
    </source>
</evidence>
<keyword evidence="7" id="KW-0009">Actin-binding</keyword>
<dbReference type="GO" id="GO:0005737">
    <property type="term" value="C:cytoplasm"/>
    <property type="evidence" value="ECO:0007669"/>
    <property type="project" value="UniProtKB-SubCell"/>
</dbReference>
<dbReference type="InterPro" id="IPR036961">
    <property type="entry name" value="Kinesin_motor_dom_sf"/>
</dbReference>
<evidence type="ECO:0000313" key="9">
    <source>
        <dbReference type="Ensembl" id="ENSHCOP00000001593.1"/>
    </source>
</evidence>
<dbReference type="PANTHER" id="PTHR46184:SF2">
    <property type="entry name" value="UNCONVENTIONAL MYOSIN-IXB"/>
    <property type="match status" value="1"/>
</dbReference>
<accession>A0A3Q2XC31</accession>
<dbReference type="GO" id="GO:0016887">
    <property type="term" value="F:ATP hydrolysis activity"/>
    <property type="evidence" value="ECO:0007669"/>
    <property type="project" value="TreeGrafter"/>
</dbReference>
<comment type="caution">
    <text evidence="7">Lacks conserved residue(s) required for the propagation of feature annotation.</text>
</comment>
<dbReference type="GO" id="GO:0005884">
    <property type="term" value="C:actin filament"/>
    <property type="evidence" value="ECO:0007669"/>
    <property type="project" value="TreeGrafter"/>
</dbReference>
<reference evidence="9" key="1">
    <citation type="submission" date="2025-08" db="UniProtKB">
        <authorList>
            <consortium name="Ensembl"/>
        </authorList>
    </citation>
    <scope>IDENTIFICATION</scope>
</reference>
<dbReference type="GO" id="GO:0030048">
    <property type="term" value="P:actin filament-based movement"/>
    <property type="evidence" value="ECO:0007669"/>
    <property type="project" value="TreeGrafter"/>
</dbReference>
<dbReference type="GO" id="GO:0072673">
    <property type="term" value="P:lamellipodium morphogenesis"/>
    <property type="evidence" value="ECO:0007669"/>
    <property type="project" value="TreeGrafter"/>
</dbReference>
<feature type="domain" description="Myosin motor" evidence="8">
    <location>
        <begin position="10"/>
        <end position="165"/>
    </location>
</feature>
<keyword evidence="2" id="KW-0963">Cytoplasm</keyword>
<comment type="similarity">
    <text evidence="7">Belongs to the TRAFAC class myosin-kinesin ATPase superfamily. Myosin family.</text>
</comment>
<sequence>GQKPLGVLTLYTKLRQDLPTVTEDAIVEALRRRFFKHKIYTYASNILVALNPNKFLPAYYNPKYVKLYENQPLGKLSPHIFAMADLAYRAMLNCKVDQCMVMSGESGSGKTESSSYLVHCLTALSQQTYCSGMERAILGASPVLQVGNVMFFKKKKTFFSLLQFC</sequence>
<dbReference type="PROSITE" id="PS51456">
    <property type="entry name" value="MYOSIN_MOTOR"/>
    <property type="match status" value="1"/>
</dbReference>
<dbReference type="GO" id="GO:0005524">
    <property type="term" value="F:ATP binding"/>
    <property type="evidence" value="ECO:0007669"/>
    <property type="project" value="UniProtKB-UniRule"/>
</dbReference>
<keyword evidence="6 7" id="KW-0505">Motor protein</keyword>
<reference evidence="9" key="2">
    <citation type="submission" date="2025-09" db="UniProtKB">
        <authorList>
            <consortium name="Ensembl"/>
        </authorList>
    </citation>
    <scope>IDENTIFICATION</scope>
</reference>
<dbReference type="InterPro" id="IPR027417">
    <property type="entry name" value="P-loop_NTPase"/>
</dbReference>
<dbReference type="GO" id="GO:0001726">
    <property type="term" value="C:ruffle"/>
    <property type="evidence" value="ECO:0007669"/>
    <property type="project" value="TreeGrafter"/>
</dbReference>
<dbReference type="STRING" id="109280.ENSHCOP00000001593"/>
<dbReference type="PRINTS" id="PR00193">
    <property type="entry name" value="MYOSINHEAVY"/>
</dbReference>
<dbReference type="GeneTree" id="ENSGT00940000156845"/>
<dbReference type="InterPro" id="IPR001609">
    <property type="entry name" value="Myosin_head_motor_dom-like"/>
</dbReference>
<dbReference type="PANTHER" id="PTHR46184">
    <property type="entry name" value="UNCONVENTIONAL MYOSIN-IXB-LIKE PROTEIN"/>
    <property type="match status" value="1"/>
</dbReference>
<dbReference type="AlphaFoldDB" id="A0A3Q2XC31"/>
<name>A0A3Q2XC31_HIPCM</name>
<keyword evidence="4 7" id="KW-0067">ATP-binding</keyword>
<keyword evidence="10" id="KW-1185">Reference proteome</keyword>
<evidence type="ECO:0000256" key="6">
    <source>
        <dbReference type="ARBA" id="ARBA00023175"/>
    </source>
</evidence>
<dbReference type="SUPFAM" id="SSF52540">
    <property type="entry name" value="P-loop containing nucleoside triphosphate hydrolases"/>
    <property type="match status" value="1"/>
</dbReference>
<organism evidence="9 10">
    <name type="scientific">Hippocampus comes</name>
    <name type="common">Tiger tail seahorse</name>
    <dbReference type="NCBI Taxonomy" id="109280"/>
    <lineage>
        <taxon>Eukaryota</taxon>
        <taxon>Metazoa</taxon>
        <taxon>Chordata</taxon>
        <taxon>Craniata</taxon>
        <taxon>Vertebrata</taxon>
        <taxon>Euteleostomi</taxon>
        <taxon>Actinopterygii</taxon>
        <taxon>Neopterygii</taxon>
        <taxon>Teleostei</taxon>
        <taxon>Neoteleostei</taxon>
        <taxon>Acanthomorphata</taxon>
        <taxon>Syngnathiaria</taxon>
        <taxon>Syngnathiformes</taxon>
        <taxon>Syngnathoidei</taxon>
        <taxon>Syngnathidae</taxon>
        <taxon>Hippocampus</taxon>
    </lineage>
</organism>
<evidence type="ECO:0000256" key="2">
    <source>
        <dbReference type="ARBA" id="ARBA00022490"/>
    </source>
</evidence>
<dbReference type="Pfam" id="PF00063">
    <property type="entry name" value="Myosin_head"/>
    <property type="match status" value="1"/>
</dbReference>
<dbReference type="GO" id="GO:0005096">
    <property type="term" value="F:GTPase activator activity"/>
    <property type="evidence" value="ECO:0007669"/>
    <property type="project" value="InterPro"/>
</dbReference>
<dbReference type="GO" id="GO:0051015">
    <property type="term" value="F:actin filament binding"/>
    <property type="evidence" value="ECO:0007669"/>
    <property type="project" value="TreeGrafter"/>
</dbReference>
<evidence type="ECO:0000256" key="4">
    <source>
        <dbReference type="ARBA" id="ARBA00022840"/>
    </source>
</evidence>
<comment type="subcellular location">
    <subcellularLocation>
        <location evidence="1">Cytoplasm</location>
    </subcellularLocation>
</comment>
<dbReference type="Proteomes" id="UP000264820">
    <property type="component" value="Unplaced"/>
</dbReference>
<evidence type="ECO:0000256" key="3">
    <source>
        <dbReference type="ARBA" id="ARBA00022741"/>
    </source>
</evidence>
<dbReference type="GO" id="GO:0035556">
    <property type="term" value="P:intracellular signal transduction"/>
    <property type="evidence" value="ECO:0007669"/>
    <property type="project" value="InterPro"/>
</dbReference>
<protein>
    <recommendedName>
        <fullName evidence="8">Myosin motor domain-containing protein</fullName>
    </recommendedName>
</protein>
<dbReference type="OMA" id="RESIVNC"/>